<proteinExistence type="predicted"/>
<accession>A0A8S9XPI0</accession>
<name>A0A8S9XPI0_APOLU</name>
<evidence type="ECO:0000313" key="2">
    <source>
        <dbReference type="Proteomes" id="UP000466442"/>
    </source>
</evidence>
<keyword evidence="2" id="KW-1185">Reference proteome</keyword>
<sequence>MFRRPRVGCVRDDLKTSLRSQWNTPNDGGSGMRLPRRCCNGNSRNGEIGLVGERRGTGLGVVDLAREVDATGDLWAMTVSLASLGPLSDDCDWEEVLGVIGGLTLVGGKETTIPAASGSAVSKPNALFSSCMFFLAYRSTQLP</sequence>
<comment type="caution">
    <text evidence="1">The sequence shown here is derived from an EMBL/GenBank/DDBJ whole genome shotgun (WGS) entry which is preliminary data.</text>
</comment>
<dbReference type="EMBL" id="WIXP02000005">
    <property type="protein sequence ID" value="KAF6210499.1"/>
    <property type="molecule type" value="Genomic_DNA"/>
</dbReference>
<organism evidence="1 2">
    <name type="scientific">Apolygus lucorum</name>
    <name type="common">Small green plant bug</name>
    <name type="synonym">Lygocoris lucorum</name>
    <dbReference type="NCBI Taxonomy" id="248454"/>
    <lineage>
        <taxon>Eukaryota</taxon>
        <taxon>Metazoa</taxon>
        <taxon>Ecdysozoa</taxon>
        <taxon>Arthropoda</taxon>
        <taxon>Hexapoda</taxon>
        <taxon>Insecta</taxon>
        <taxon>Pterygota</taxon>
        <taxon>Neoptera</taxon>
        <taxon>Paraneoptera</taxon>
        <taxon>Hemiptera</taxon>
        <taxon>Heteroptera</taxon>
        <taxon>Panheteroptera</taxon>
        <taxon>Cimicomorpha</taxon>
        <taxon>Miridae</taxon>
        <taxon>Mirini</taxon>
        <taxon>Apolygus</taxon>
    </lineage>
</organism>
<reference evidence="1" key="1">
    <citation type="journal article" date="2021" name="Mol. Ecol. Resour.">
        <title>Apolygus lucorum genome provides insights into omnivorousness and mesophyll feeding.</title>
        <authorList>
            <person name="Liu Y."/>
            <person name="Liu H."/>
            <person name="Wang H."/>
            <person name="Huang T."/>
            <person name="Liu B."/>
            <person name="Yang B."/>
            <person name="Yin L."/>
            <person name="Li B."/>
            <person name="Zhang Y."/>
            <person name="Zhang S."/>
            <person name="Jiang F."/>
            <person name="Zhang X."/>
            <person name="Ren Y."/>
            <person name="Wang B."/>
            <person name="Wang S."/>
            <person name="Lu Y."/>
            <person name="Wu K."/>
            <person name="Fan W."/>
            <person name="Wang G."/>
        </authorList>
    </citation>
    <scope>NUCLEOTIDE SEQUENCE</scope>
    <source>
        <strain evidence="1">12Hb</strain>
    </source>
</reference>
<dbReference type="Proteomes" id="UP000466442">
    <property type="component" value="Linkage Group LG5"/>
</dbReference>
<evidence type="ECO:0000313" key="1">
    <source>
        <dbReference type="EMBL" id="KAF6210499.1"/>
    </source>
</evidence>
<protein>
    <submittedName>
        <fullName evidence="1">Uncharacterized protein</fullName>
    </submittedName>
</protein>
<dbReference type="AlphaFoldDB" id="A0A8S9XPI0"/>
<gene>
    <name evidence="1" type="ORF">GE061_013605</name>
</gene>